<protein>
    <recommendedName>
        <fullName evidence="2">Reverse transcriptase domain-containing protein</fullName>
    </recommendedName>
</protein>
<sequence>MLGTYVTYLVIPEGRKLSGWRGFGKELQLLLNPEQHHSPGVLRHSRGVVVGEAQPTQGVKEGAGINGQRTYAGVVGRGVQAKIEKEKAPSLVVVQPSPESSHGSVLGNKLAIQNIPQNQAHPKVRVPLRFFPNQNISSDNRKFGTGLIISLNEGEKRRVFRKLEDMDQPLSQPRATWVPKVNHQTTFSNGPHTQAGSTSQPNFEKGESSGNSRDGLGCMDLGPKDLDLSGPKVTYPVEQRVEEEPMTLSPEQSGDYEELKAEAGVVARDPNWFVQLKDGRRLVLPDFLPSPWTTLTDPAPPLAPCLTVPVESMEMPFSGTLEAEVEVVEGVFEGLSSDSVGLEVVSLDGVRRARGSTIVNAWSSFCRYFLVGASYEGYEDEVIALLQKIESGRPQASDRTPKQARGSHSARGQRELRDIDRKMIQSLWGSRYVDWTFLGSNGAAGGIVMMWDKRVVEKLDEAAGYYSLSCKFRNVLDHYEWSFTGVYGPNLDSERCFLWEELAGLQSWWEVPWCIGGDFNVVRFPSEKSGMSSFTYAMHDFSDFISECGLMDIPMEGGLFTWSNNREVSASSRIDRFLFSSDWADHLGLVSQQRLPRLLSDHFPILLDCGRIIGGKSPFRFENMWLKEDGFIDRVKGWWTSYSFPGSPSHIMASKLKALKIDLKQWNSNEFGNIYFKHQKLLQSLHELETASEVRELSEDEVVARSRLISDLEKNTLLDEICWRQKSRATWLKEGDKNTKYFHKVANSHRRLNTVRHLSINGALSTDQDAIKNHITCFYKQLYTEDTFRRPFLDNLPFDTISSEEGIWLERPFEKEEIFNVVSNMNGDKSPGPDGFPMSFYHACWSILQDDLLAVFAEFYDYGSFKRSLNATFLSLIPKRANAVEIKDFRPISLVGSVYKILAKVLANRLSKVLSTIISPSQNAFVHGRQITDSVLIANECLDSRLKEGLPGVVCKLDVEKAYDHVNWNFLLYLLERCGFCLKWRRWIHYCISTARFSILINGTPEGFFGSSRGIRQGDSLSPLLFAIVMEALSRMMNRAIENGLLSGFKVGSRDTQWVHVSHLLFADDTLIFSDANPEHIFNLRLLFTWFEAASGLRINFNKSEMVPVGSVGNVDGLAAIMGSSVARRIDKIQRDFLWGGMGDERKFHLVNWSQVCQPLKLGGLGIRNLTKFNKALLGKWLWRYGNEEDAFWRLLICSKYGNSHGGWITREVSGPHGVSLWKTIRKEWGSFVKYVNFEVGDGSKVKFWLDTWCGSSSLKEGYPDLFRIARDKEALVVDHMCFENGVVSWVLNFTRSAQDWELDSIAAFLKLLYSSSAKGQGEDRLCWQGSASGAFQVKAYYKALLPTAGLVVPWKSIWKTRTPPRVAFFVWAAALGRILTIDNLRKRHVIVIDWCYMCKGCGESIAHLLLHCLAAREVWSFIFSMFNILWVMPSGVMDLLYCWGHSCCNVRVQKIWDLIPSCVFWCLWRERNSRSFEGKENNLMEIKLIFIRTLMEWSKAAGATHCTTILDFISFIA</sequence>
<evidence type="ECO:0000259" key="2">
    <source>
        <dbReference type="PROSITE" id="PS50878"/>
    </source>
</evidence>
<dbReference type="SUPFAM" id="SSF56219">
    <property type="entry name" value="DNase I-like"/>
    <property type="match status" value="1"/>
</dbReference>
<feature type="region of interest" description="Disordered" evidence="1">
    <location>
        <begin position="183"/>
        <end position="231"/>
    </location>
</feature>
<feature type="region of interest" description="Disordered" evidence="1">
    <location>
        <begin position="393"/>
        <end position="413"/>
    </location>
</feature>
<organism evidence="3">
    <name type="scientific">Fagus sylvatica</name>
    <name type="common">Beechnut</name>
    <dbReference type="NCBI Taxonomy" id="28930"/>
    <lineage>
        <taxon>Eukaryota</taxon>
        <taxon>Viridiplantae</taxon>
        <taxon>Streptophyta</taxon>
        <taxon>Embryophyta</taxon>
        <taxon>Tracheophyta</taxon>
        <taxon>Spermatophyta</taxon>
        <taxon>Magnoliopsida</taxon>
        <taxon>eudicotyledons</taxon>
        <taxon>Gunneridae</taxon>
        <taxon>Pentapetalae</taxon>
        <taxon>rosids</taxon>
        <taxon>fabids</taxon>
        <taxon>Fagales</taxon>
        <taxon>Fagaceae</taxon>
        <taxon>Fagus</taxon>
    </lineage>
</organism>
<name>A0A2N9HQT8_FAGSY</name>
<dbReference type="PROSITE" id="PS50878">
    <property type="entry name" value="RT_POL"/>
    <property type="match status" value="1"/>
</dbReference>
<dbReference type="InterPro" id="IPR036691">
    <property type="entry name" value="Endo/exonu/phosph_ase_sf"/>
</dbReference>
<dbReference type="InterPro" id="IPR043502">
    <property type="entry name" value="DNA/RNA_pol_sf"/>
</dbReference>
<feature type="domain" description="Reverse transcriptase" evidence="2">
    <location>
        <begin position="858"/>
        <end position="1126"/>
    </location>
</feature>
<feature type="compositionally biased region" description="Polar residues" evidence="1">
    <location>
        <begin position="183"/>
        <end position="212"/>
    </location>
</feature>
<dbReference type="Pfam" id="PF00078">
    <property type="entry name" value="RVT_1"/>
    <property type="match status" value="1"/>
</dbReference>
<dbReference type="PANTHER" id="PTHR46890">
    <property type="entry name" value="NON-LTR RETROLELEMENT REVERSE TRANSCRIPTASE-LIKE PROTEIN-RELATED"/>
    <property type="match status" value="1"/>
</dbReference>
<evidence type="ECO:0000256" key="1">
    <source>
        <dbReference type="SAM" id="MobiDB-lite"/>
    </source>
</evidence>
<dbReference type="SUPFAM" id="SSF56672">
    <property type="entry name" value="DNA/RNA polymerases"/>
    <property type="match status" value="1"/>
</dbReference>
<dbReference type="InterPro" id="IPR052343">
    <property type="entry name" value="Retrotransposon-Effector_Assoc"/>
</dbReference>
<dbReference type="Pfam" id="PF13966">
    <property type="entry name" value="zf-RVT"/>
    <property type="match status" value="1"/>
</dbReference>
<dbReference type="InterPro" id="IPR000477">
    <property type="entry name" value="RT_dom"/>
</dbReference>
<proteinExistence type="predicted"/>
<dbReference type="Gene3D" id="3.60.10.10">
    <property type="entry name" value="Endonuclease/exonuclease/phosphatase"/>
    <property type="match status" value="1"/>
</dbReference>
<evidence type="ECO:0000313" key="3">
    <source>
        <dbReference type="EMBL" id="SPD14120.1"/>
    </source>
</evidence>
<gene>
    <name evidence="3" type="ORF">FSB_LOCUS42002</name>
</gene>
<dbReference type="PANTHER" id="PTHR46890:SF1">
    <property type="entry name" value="REVERSE TRANSCRIPTASE DOMAIN-CONTAINING PROTEIN"/>
    <property type="match status" value="1"/>
</dbReference>
<dbReference type="InterPro" id="IPR026960">
    <property type="entry name" value="RVT-Znf"/>
</dbReference>
<reference evidence="3" key="1">
    <citation type="submission" date="2018-02" db="EMBL/GenBank/DDBJ databases">
        <authorList>
            <person name="Cohen D.B."/>
            <person name="Kent A.D."/>
        </authorList>
    </citation>
    <scope>NUCLEOTIDE SEQUENCE</scope>
</reference>
<accession>A0A2N9HQT8</accession>
<dbReference type="CDD" id="cd01650">
    <property type="entry name" value="RT_nLTR_like"/>
    <property type="match status" value="1"/>
</dbReference>
<dbReference type="EMBL" id="OIVN01003881">
    <property type="protein sequence ID" value="SPD14120.1"/>
    <property type="molecule type" value="Genomic_DNA"/>
</dbReference>